<dbReference type="PANTHER" id="PTHR33746:SF4">
    <property type="entry name" value="RUBRERYTHRIN"/>
    <property type="match status" value="1"/>
</dbReference>
<dbReference type="SUPFAM" id="SSF47240">
    <property type="entry name" value="Ferritin-like"/>
    <property type="match status" value="1"/>
</dbReference>
<dbReference type="Pfam" id="PF21349">
    <property type="entry name" value="RUBY_RBDX"/>
    <property type="match status" value="1"/>
</dbReference>
<dbReference type="InterPro" id="IPR009078">
    <property type="entry name" value="Ferritin-like_SF"/>
</dbReference>
<proteinExistence type="predicted"/>
<dbReference type="PATRIC" id="fig|93930.3.peg.1413"/>
<dbReference type="InterPro" id="IPR009040">
    <property type="entry name" value="Ferritin-like_diiron"/>
</dbReference>
<dbReference type="Gene3D" id="2.20.28.10">
    <property type="match status" value="1"/>
</dbReference>
<dbReference type="InterPro" id="IPR003251">
    <property type="entry name" value="Rr_diiron-bd_dom"/>
</dbReference>
<dbReference type="GO" id="GO:0005506">
    <property type="term" value="F:iron ion binding"/>
    <property type="evidence" value="ECO:0007669"/>
    <property type="project" value="InterPro"/>
</dbReference>
<dbReference type="InterPro" id="IPR012347">
    <property type="entry name" value="Ferritin-like"/>
</dbReference>
<evidence type="ECO:0000256" key="2">
    <source>
        <dbReference type="ARBA" id="ARBA00022982"/>
    </source>
</evidence>
<evidence type="ECO:0000313" key="3">
    <source>
        <dbReference type="EMBL" id="KUK23339.1"/>
    </source>
</evidence>
<sequence length="170" mass="19674">MREMTKKFLEDAFAGESMAHMKYLIFADEAEQRGLKKLANLFRAIAYAEYVHARNHYRELGKIYKEMAENVQQCIDGETFEIDEMYPVYNTVAQFQEEKGAERSTKFAWEAEKIHAEMYKKAKELVEKGEDYTAEKIYICPVCGHTVEGEPPEKCPVCGAPKSAYREFSI</sequence>
<dbReference type="Pfam" id="PF02915">
    <property type="entry name" value="Rubrerythrin"/>
    <property type="match status" value="1"/>
</dbReference>
<gene>
    <name evidence="3" type="ORF">XD57_0569</name>
</gene>
<evidence type="ECO:0000313" key="4">
    <source>
        <dbReference type="Proteomes" id="UP000058636"/>
    </source>
</evidence>
<dbReference type="InterPro" id="IPR024934">
    <property type="entry name" value="Rubredoxin-like_dom"/>
</dbReference>
<protein>
    <submittedName>
        <fullName evidence="3">Rubrerythrin</fullName>
    </submittedName>
</protein>
<dbReference type="EMBL" id="LGFG01000031">
    <property type="protein sequence ID" value="KUK23339.1"/>
    <property type="molecule type" value="Genomic_DNA"/>
</dbReference>
<dbReference type="RefSeq" id="WP_004081119.1">
    <property type="nucleotide sequence ID" value="NZ_DAITJQ010000003.1"/>
</dbReference>
<reference evidence="3 4" key="1">
    <citation type="journal article" date="2015" name="MBio">
        <title>Genome-Resolved Metagenomic Analysis Reveals Roles for Candidate Phyla and Other Microbial Community Members in Biogeochemical Transformations in Oil Reservoirs.</title>
        <authorList>
            <person name="Hu P."/>
            <person name="Tom L."/>
            <person name="Singh A."/>
            <person name="Thomas B.C."/>
            <person name="Baker B.J."/>
            <person name="Piceno Y.M."/>
            <person name="Andersen G.L."/>
            <person name="Banfield J.F."/>
        </authorList>
    </citation>
    <scope>NUCLEOTIDE SEQUENCE [LARGE SCALE GENOMIC DNA]</scope>
    <source>
        <strain evidence="3">46_26</strain>
    </source>
</reference>
<dbReference type="OMA" id="CGYTAVD"/>
<dbReference type="Proteomes" id="UP000058636">
    <property type="component" value="Unassembled WGS sequence"/>
</dbReference>
<dbReference type="InterPro" id="IPR052753">
    <property type="entry name" value="Rbr2/Nigerythrin"/>
</dbReference>
<dbReference type="GO" id="GO:0016491">
    <property type="term" value="F:oxidoreductase activity"/>
    <property type="evidence" value="ECO:0007669"/>
    <property type="project" value="InterPro"/>
</dbReference>
<dbReference type="CDD" id="cd00729">
    <property type="entry name" value="rubredoxin_SM"/>
    <property type="match status" value="1"/>
</dbReference>
<organism evidence="3 4">
    <name type="scientific">Thermotoga petrophila</name>
    <dbReference type="NCBI Taxonomy" id="93929"/>
    <lineage>
        <taxon>Bacteria</taxon>
        <taxon>Thermotogati</taxon>
        <taxon>Thermotogota</taxon>
        <taxon>Thermotogae</taxon>
        <taxon>Thermotogales</taxon>
        <taxon>Thermotogaceae</taxon>
        <taxon>Thermotoga</taxon>
    </lineage>
</organism>
<dbReference type="SUPFAM" id="SSF57802">
    <property type="entry name" value="Rubredoxin-like"/>
    <property type="match status" value="1"/>
</dbReference>
<keyword evidence="1" id="KW-0813">Transport</keyword>
<comment type="caution">
    <text evidence="3">The sequence shown here is derived from an EMBL/GenBank/DDBJ whole genome shotgun (WGS) entry which is preliminary data.</text>
</comment>
<dbReference type="CDD" id="cd01041">
    <property type="entry name" value="Rubrerythrin"/>
    <property type="match status" value="1"/>
</dbReference>
<evidence type="ECO:0000256" key="1">
    <source>
        <dbReference type="ARBA" id="ARBA00022448"/>
    </source>
</evidence>
<name>A0A101ER27_9THEM</name>
<dbReference type="PROSITE" id="PS50905">
    <property type="entry name" value="FERRITIN_LIKE"/>
    <property type="match status" value="1"/>
</dbReference>
<dbReference type="PROSITE" id="PS50903">
    <property type="entry name" value="RUBREDOXIN_LIKE"/>
    <property type="match status" value="1"/>
</dbReference>
<dbReference type="InterPro" id="IPR048574">
    <property type="entry name" value="RUBY_RBDX"/>
</dbReference>
<keyword evidence="2" id="KW-0249">Electron transport</keyword>
<dbReference type="Gene3D" id="1.20.1260.10">
    <property type="match status" value="1"/>
</dbReference>
<dbReference type="AlphaFoldDB" id="A0A101ER27"/>
<accession>A0A101ER27</accession>
<dbReference type="PANTHER" id="PTHR33746">
    <property type="entry name" value="RUBRERYTHRIN"/>
    <property type="match status" value="1"/>
</dbReference>